<evidence type="ECO:0000259" key="7">
    <source>
        <dbReference type="PROSITE" id="PS50010"/>
    </source>
</evidence>
<reference evidence="9" key="1">
    <citation type="submission" date="2022-11" db="UniProtKB">
        <authorList>
            <consortium name="WormBaseParasite"/>
        </authorList>
    </citation>
    <scope>IDENTIFICATION</scope>
</reference>
<sequence length="1422" mass="162695">MKRSCSVKNLDSISHYSIPFHSSVNNMFRKSSSLVNLTKTERQHSSVARSLSYFFKFHYCGSQYSINTIGGNNDTNLVLSATPHMYFGIERIAVSLSALDKEIETAHVREKRSLSVGDRIPSASRNLDLHEKSDKIPYFCEDLSTLMEEPLFDPSLSYFISRHNTSSDRGSVCSEVVNSHRNIQCLSAEVNALKDSQNWQSMTNLSELQDISNKEETLYEQNFVPKRLSNELLPSRDSEDLSSLSVAIENVLDFAAKVIKSSEVTSRDITDGHVSYEKLKIDPELTPTDENYRHTSCEELKVSKSTGEIDKHESSEELKRHHELNEIDLRSDHFSSDSNEANHTSPSSVIKFLTTLSGSSRELSVISEHSDAYFFKMCLPQETDYNASIPINEPDLLKTRTGTNENETTCHHERPVDVDGIISHRRWRSEGRNVIKKIYDQEDKISVKKSVSLRSPSARNGELSGRCKSQMILKDENDFIKNWEKLEVPDSMKNLSCSSPNVNEMIQPLPSYKENSKQIPRNIHRPAIHHKEKYKWKEALPATFGPHQVIGPVHRSSRAATLVSTRKGCDSSLHTDKKVRVEKKHSRKTSTLFDFFRKPDLRSFSDVVTPVSEVRKQKDLEQTVRIGALDTLTKPLLDKLPNTVGTSDGRYLGAHFNKETQRFVPEVSKPRWADLDLWVEDSPMWSSVNTTLKLSKKEKKKQDIIHELYLTEKHHCQVLVILQQVYQEGLRVKGIIDEAKRNELIPPVLDALLDFHLNFLRQLHQKRLETDVVNSVAKIICSEFEKGERNQAAVHAYVEFCSKYDQCGRLYDEWMMKNVELRKFFDQYEQDSTYKGRTFKMCLLLIAQRLTKYPVLVEKITEMESGAAKEESSRAHQAVKKFAMHVNNEIAKLEVSRRWDRVRSQMDHSSKGRFGPNDFFTYDDLILNGSDEERRLICIGGAVCQNSQKKQAEGTDVVVVLFDDILIMLANSSNNKYVFHDRGSGSSVIALNKLLVREVPRSTKLFFLLSDDPCPDLFVVSFASKADVDQWKKAIEVSKNMAPKHVKRATVTSGLNLPDEDPEERRLNQEIARWEEKLRELFDKRIKDERELSHYIEKRLAWFEQLRLHIEKVPLIDRTDAIRNAVREKMKGLVKQKFAELRAARRSSLSSVAQRAERIYEDDFVSFFDDICDASAGTSDSNHSTDQSESDEGRQKLPRRNRTFSGIGERKKGGSIRRHTTEPKIADARMYGEEHDSAAEGEEMRKLPLLLGPMARRAAISIIRENAQLRVENNQLQSEIAFRELRIASLKSRRLAAVPASALEALRNKQNELQNDKREFKIFCDLHVDEINRRTAELLEKEAELKNREEQLQDQWVKFYEMNNSSSPSPLSNDMTRPVISSPSFDRSISVRGVASLSKSSSGSSIPLHLAEKTAKISRSKK</sequence>
<evidence type="ECO:0000313" key="8">
    <source>
        <dbReference type="Proteomes" id="UP000887581"/>
    </source>
</evidence>
<evidence type="ECO:0000313" key="9">
    <source>
        <dbReference type="WBParaSite" id="sdigi.contig86.g3971.t1"/>
    </source>
</evidence>
<keyword evidence="8" id="KW-1185">Reference proteome</keyword>
<dbReference type="GO" id="GO:0005085">
    <property type="term" value="F:guanyl-nucleotide exchange factor activity"/>
    <property type="evidence" value="ECO:0007669"/>
    <property type="project" value="InterPro"/>
</dbReference>
<dbReference type="SUPFAM" id="SSF50729">
    <property type="entry name" value="PH domain-like"/>
    <property type="match status" value="1"/>
</dbReference>
<feature type="region of interest" description="Disordered" evidence="6">
    <location>
        <begin position="1366"/>
        <end position="1422"/>
    </location>
</feature>
<dbReference type="InterPro" id="IPR000219">
    <property type="entry name" value="DH_dom"/>
</dbReference>
<dbReference type="InterPro" id="IPR051632">
    <property type="entry name" value="Rho_GEF"/>
</dbReference>
<dbReference type="Pfam" id="PF17838">
    <property type="entry name" value="PH_16"/>
    <property type="match status" value="1"/>
</dbReference>
<proteinExistence type="predicted"/>
<dbReference type="PANTHER" id="PTHR13944">
    <property type="entry name" value="AGAP007712-PA"/>
    <property type="match status" value="1"/>
</dbReference>
<keyword evidence="4" id="KW-0863">Zinc-finger</keyword>
<evidence type="ECO:0000256" key="6">
    <source>
        <dbReference type="SAM" id="MobiDB-lite"/>
    </source>
</evidence>
<dbReference type="SMART" id="SM00325">
    <property type="entry name" value="RhoGEF"/>
    <property type="match status" value="1"/>
</dbReference>
<feature type="compositionally biased region" description="Low complexity" evidence="6">
    <location>
        <begin position="1396"/>
        <end position="1405"/>
    </location>
</feature>
<feature type="domain" description="DH" evidence="7">
    <location>
        <begin position="700"/>
        <end position="889"/>
    </location>
</feature>
<dbReference type="SUPFAM" id="SSF48065">
    <property type="entry name" value="DBL homology domain (DH-domain)"/>
    <property type="match status" value="1"/>
</dbReference>
<feature type="compositionally biased region" description="Basic and acidic residues" evidence="6">
    <location>
        <begin position="1219"/>
        <end position="1239"/>
    </location>
</feature>
<feature type="coiled-coil region" evidence="5">
    <location>
        <begin position="1328"/>
        <end position="1355"/>
    </location>
</feature>
<dbReference type="Gene3D" id="1.20.900.10">
    <property type="entry name" value="Dbl homology (DH) domain"/>
    <property type="match status" value="1"/>
</dbReference>
<dbReference type="WBParaSite" id="sdigi.contig86.g3971.t1">
    <property type="protein sequence ID" value="sdigi.contig86.g3971.t1"/>
    <property type="gene ID" value="sdigi.contig86.g3971"/>
</dbReference>
<keyword evidence="2" id="KW-0963">Cytoplasm</keyword>
<dbReference type="GO" id="GO:0035023">
    <property type="term" value="P:regulation of Rho protein signal transduction"/>
    <property type="evidence" value="ECO:0007669"/>
    <property type="project" value="TreeGrafter"/>
</dbReference>
<dbReference type="Proteomes" id="UP000887581">
    <property type="component" value="Unplaced"/>
</dbReference>
<keyword evidence="5" id="KW-0175">Coiled coil</keyword>
<dbReference type="Pfam" id="PF00621">
    <property type="entry name" value="RhoGEF"/>
    <property type="match status" value="1"/>
</dbReference>
<keyword evidence="4" id="KW-0862">Zinc</keyword>
<organism evidence="8 9">
    <name type="scientific">Setaria digitata</name>
    <dbReference type="NCBI Taxonomy" id="48799"/>
    <lineage>
        <taxon>Eukaryota</taxon>
        <taxon>Metazoa</taxon>
        <taxon>Ecdysozoa</taxon>
        <taxon>Nematoda</taxon>
        <taxon>Chromadorea</taxon>
        <taxon>Rhabditida</taxon>
        <taxon>Spirurina</taxon>
        <taxon>Spiruromorpha</taxon>
        <taxon>Filarioidea</taxon>
        <taxon>Setariidae</taxon>
        <taxon>Setaria</taxon>
    </lineage>
</organism>
<dbReference type="GO" id="GO:0005737">
    <property type="term" value="C:cytoplasm"/>
    <property type="evidence" value="ECO:0007669"/>
    <property type="project" value="UniProtKB-SubCell"/>
</dbReference>
<feature type="coiled-coil region" evidence="5">
    <location>
        <begin position="1064"/>
        <end position="1091"/>
    </location>
</feature>
<dbReference type="InterPro" id="IPR011993">
    <property type="entry name" value="PH-like_dom_sf"/>
</dbReference>
<evidence type="ECO:0000256" key="5">
    <source>
        <dbReference type="SAM" id="Coils"/>
    </source>
</evidence>
<dbReference type="PANTHER" id="PTHR13944:SF21">
    <property type="entry name" value="CYSTS, ISOFORM C"/>
    <property type="match status" value="1"/>
</dbReference>
<feature type="compositionally biased region" description="Polar residues" evidence="6">
    <location>
        <begin position="1176"/>
        <end position="1187"/>
    </location>
</feature>
<keyword evidence="4" id="KW-0479">Metal-binding</keyword>
<evidence type="ECO:0000256" key="2">
    <source>
        <dbReference type="ARBA" id="ARBA00022490"/>
    </source>
</evidence>
<accession>A0A915Q7M7</accession>
<dbReference type="GO" id="GO:0008270">
    <property type="term" value="F:zinc ion binding"/>
    <property type="evidence" value="ECO:0007669"/>
    <property type="project" value="UniProtKB-KW"/>
</dbReference>
<evidence type="ECO:0000256" key="4">
    <source>
        <dbReference type="ARBA" id="ARBA00022771"/>
    </source>
</evidence>
<dbReference type="InterPro" id="IPR035899">
    <property type="entry name" value="DBL_dom_sf"/>
</dbReference>
<name>A0A915Q7M7_9BILA</name>
<feature type="coiled-coil region" evidence="5">
    <location>
        <begin position="1259"/>
        <end position="1293"/>
    </location>
</feature>
<feature type="region of interest" description="Disordered" evidence="6">
    <location>
        <begin position="303"/>
        <end position="324"/>
    </location>
</feature>
<dbReference type="Gene3D" id="2.30.29.30">
    <property type="entry name" value="Pleckstrin-homology domain (PH domain)/Phosphotyrosine-binding domain (PTB)"/>
    <property type="match status" value="1"/>
</dbReference>
<evidence type="ECO:0000256" key="1">
    <source>
        <dbReference type="ARBA" id="ARBA00004496"/>
    </source>
</evidence>
<protein>
    <submittedName>
        <fullName evidence="9">DH domain-containing protein</fullName>
    </submittedName>
</protein>
<evidence type="ECO:0000256" key="3">
    <source>
        <dbReference type="ARBA" id="ARBA00022553"/>
    </source>
</evidence>
<feature type="region of interest" description="Disordered" evidence="6">
    <location>
        <begin position="1176"/>
        <end position="1239"/>
    </location>
</feature>
<dbReference type="InterPro" id="IPR041020">
    <property type="entry name" value="PH_16"/>
</dbReference>
<comment type="subcellular location">
    <subcellularLocation>
        <location evidence="1">Cytoplasm</location>
    </subcellularLocation>
</comment>
<keyword evidence="3" id="KW-0597">Phosphoprotein</keyword>
<dbReference type="PROSITE" id="PS50010">
    <property type="entry name" value="DH_2"/>
    <property type="match status" value="1"/>
</dbReference>